<keyword evidence="2" id="KW-0528">Neurotoxin</keyword>
<evidence type="ECO:0000256" key="5">
    <source>
        <dbReference type="ARBA" id="ARBA00022833"/>
    </source>
</evidence>
<feature type="domain" description="B30.2/SPRY" evidence="11">
    <location>
        <begin position="353"/>
        <end position="540"/>
    </location>
</feature>
<dbReference type="CDD" id="cd16594">
    <property type="entry name" value="RING-HC_TRIM7-like_C-IV"/>
    <property type="match status" value="1"/>
</dbReference>
<dbReference type="PRINTS" id="PR01407">
    <property type="entry name" value="BUTYPHLNCDUF"/>
</dbReference>
<feature type="coiled-coil region" evidence="8">
    <location>
        <begin position="260"/>
        <end position="305"/>
    </location>
</feature>
<dbReference type="InterPro" id="IPR017907">
    <property type="entry name" value="Znf_RING_CS"/>
</dbReference>
<dbReference type="GeneID" id="107124684"/>
<dbReference type="CDD" id="cd19762">
    <property type="entry name" value="Bbox2_TRIM7-like"/>
    <property type="match status" value="1"/>
</dbReference>
<proteinExistence type="inferred from homology"/>
<evidence type="ECO:0000313" key="12">
    <source>
        <dbReference type="Proteomes" id="UP000694871"/>
    </source>
</evidence>
<keyword evidence="2" id="KW-0800">Toxin</keyword>
<dbReference type="PROSITE" id="PS00518">
    <property type="entry name" value="ZF_RING_1"/>
    <property type="match status" value="1"/>
</dbReference>
<dbReference type="PROSITE" id="PS50188">
    <property type="entry name" value="B302_SPRY"/>
    <property type="match status" value="1"/>
</dbReference>
<dbReference type="InterPro" id="IPR003877">
    <property type="entry name" value="SPRY_dom"/>
</dbReference>
<dbReference type="Pfam" id="PF13765">
    <property type="entry name" value="PRY"/>
    <property type="match status" value="1"/>
</dbReference>
<dbReference type="PROSITE" id="PS50119">
    <property type="entry name" value="ZF_BBOX"/>
    <property type="match status" value="2"/>
</dbReference>
<keyword evidence="4 7" id="KW-0863">Zinc-finger</keyword>
<name>A0ABM1LCH9_GEKJA</name>
<evidence type="ECO:0000313" key="13">
    <source>
        <dbReference type="RefSeq" id="XP_015283666.1"/>
    </source>
</evidence>
<dbReference type="Pfam" id="PF00622">
    <property type="entry name" value="SPRY"/>
    <property type="match status" value="1"/>
</dbReference>
<keyword evidence="3" id="KW-0479">Metal-binding</keyword>
<dbReference type="Gene3D" id="2.60.120.920">
    <property type="match status" value="1"/>
</dbReference>
<dbReference type="InterPro" id="IPR006574">
    <property type="entry name" value="PRY"/>
</dbReference>
<dbReference type="SUPFAM" id="SSF57845">
    <property type="entry name" value="B-box zinc-binding domain"/>
    <property type="match status" value="2"/>
</dbReference>
<comment type="similarity">
    <text evidence="1">Belongs to the ohanin/vespryn family.</text>
</comment>
<feature type="domain" description="RING-type" evidence="9">
    <location>
        <begin position="16"/>
        <end position="59"/>
    </location>
</feature>
<evidence type="ECO:0000256" key="8">
    <source>
        <dbReference type="SAM" id="Coils"/>
    </source>
</evidence>
<evidence type="ECO:0000256" key="6">
    <source>
        <dbReference type="ARBA" id="ARBA00034460"/>
    </source>
</evidence>
<feature type="domain" description="B box-type" evidence="10">
    <location>
        <begin position="98"/>
        <end position="139"/>
    </location>
</feature>
<organism evidence="12 13">
    <name type="scientific">Gekko japonicus</name>
    <name type="common">Schlegel's Japanese gecko</name>
    <dbReference type="NCBI Taxonomy" id="146911"/>
    <lineage>
        <taxon>Eukaryota</taxon>
        <taxon>Metazoa</taxon>
        <taxon>Chordata</taxon>
        <taxon>Craniata</taxon>
        <taxon>Vertebrata</taxon>
        <taxon>Euteleostomi</taxon>
        <taxon>Lepidosauria</taxon>
        <taxon>Squamata</taxon>
        <taxon>Bifurcata</taxon>
        <taxon>Gekkota</taxon>
        <taxon>Gekkonidae</taxon>
        <taxon>Gekkoninae</taxon>
        <taxon>Gekko</taxon>
    </lineage>
</organism>
<dbReference type="SMART" id="SM00336">
    <property type="entry name" value="BBOX"/>
    <property type="match status" value="2"/>
</dbReference>
<dbReference type="SUPFAM" id="SSF57850">
    <property type="entry name" value="RING/U-box"/>
    <property type="match status" value="1"/>
</dbReference>
<dbReference type="PANTHER" id="PTHR24103">
    <property type="entry name" value="E3 UBIQUITIN-PROTEIN LIGASE TRIM"/>
    <property type="match status" value="1"/>
</dbReference>
<dbReference type="SMART" id="SM00589">
    <property type="entry name" value="PRY"/>
    <property type="match status" value="1"/>
</dbReference>
<dbReference type="InterPro" id="IPR013320">
    <property type="entry name" value="ConA-like_dom_sf"/>
</dbReference>
<evidence type="ECO:0000259" key="10">
    <source>
        <dbReference type="PROSITE" id="PS50119"/>
    </source>
</evidence>
<keyword evidence="12" id="KW-1185">Reference proteome</keyword>
<keyword evidence="8" id="KW-0175">Coiled coil</keyword>
<evidence type="ECO:0000256" key="7">
    <source>
        <dbReference type="PROSITE-ProRule" id="PRU00024"/>
    </source>
</evidence>
<dbReference type="InterPro" id="IPR043136">
    <property type="entry name" value="B30.2/SPRY_sf"/>
</dbReference>
<dbReference type="InterPro" id="IPR000315">
    <property type="entry name" value="Znf_B-box"/>
</dbReference>
<dbReference type="Pfam" id="PF15227">
    <property type="entry name" value="zf-C3HC4_4"/>
    <property type="match status" value="1"/>
</dbReference>
<dbReference type="CDD" id="cd12888">
    <property type="entry name" value="SPRY_PRY_TRIM7_like"/>
    <property type="match status" value="1"/>
</dbReference>
<dbReference type="Gene3D" id="3.30.160.60">
    <property type="entry name" value="Classic Zinc Finger"/>
    <property type="match status" value="2"/>
</dbReference>
<gene>
    <name evidence="13" type="primary">LOC107124684</name>
</gene>
<evidence type="ECO:0000259" key="9">
    <source>
        <dbReference type="PROSITE" id="PS50089"/>
    </source>
</evidence>
<dbReference type="Proteomes" id="UP000694871">
    <property type="component" value="Unplaced"/>
</dbReference>
<dbReference type="InterPro" id="IPR001870">
    <property type="entry name" value="B30.2/SPRY"/>
</dbReference>
<evidence type="ECO:0000256" key="4">
    <source>
        <dbReference type="ARBA" id="ARBA00022771"/>
    </source>
</evidence>
<feature type="domain" description="B box-type" evidence="10">
    <location>
        <begin position="154"/>
        <end position="195"/>
    </location>
</feature>
<protein>
    <submittedName>
        <fullName evidence="13">Tripartite motif-containing protein 7-like</fullName>
    </submittedName>
</protein>
<dbReference type="SMART" id="SM00184">
    <property type="entry name" value="RING"/>
    <property type="match status" value="1"/>
</dbReference>
<dbReference type="InterPro" id="IPR001841">
    <property type="entry name" value="Znf_RING"/>
</dbReference>
<evidence type="ECO:0000256" key="1">
    <source>
        <dbReference type="ARBA" id="ARBA00009651"/>
    </source>
</evidence>
<dbReference type="Gene3D" id="3.30.40.10">
    <property type="entry name" value="Zinc/RING finger domain, C3HC4 (zinc finger)"/>
    <property type="match status" value="1"/>
</dbReference>
<dbReference type="Pfam" id="PF00643">
    <property type="entry name" value="zf-B_box"/>
    <property type="match status" value="2"/>
</dbReference>
<dbReference type="RefSeq" id="XP_015283666.1">
    <property type="nucleotide sequence ID" value="XM_015428180.1"/>
</dbReference>
<dbReference type="InterPro" id="IPR050143">
    <property type="entry name" value="TRIM/RBCC"/>
</dbReference>
<evidence type="ECO:0000256" key="3">
    <source>
        <dbReference type="ARBA" id="ARBA00022723"/>
    </source>
</evidence>
<evidence type="ECO:0000259" key="11">
    <source>
        <dbReference type="PROSITE" id="PS50188"/>
    </source>
</evidence>
<comment type="function">
    <text evidence="6">Neurotoxin that produces dose-dependent hypolocomotion and hyperalgesia in mice. May directly act on the central nervous system, as it is 6500-fold more potent when administered intracerebroventricularly than intraperitoneal.</text>
</comment>
<dbReference type="InterPro" id="IPR003879">
    <property type="entry name" value="Butyrophylin_SPRY"/>
</dbReference>
<keyword evidence="5" id="KW-0862">Zinc</keyword>
<dbReference type="PROSITE" id="PS50089">
    <property type="entry name" value="ZF_RING_2"/>
    <property type="match status" value="1"/>
</dbReference>
<evidence type="ECO:0000256" key="2">
    <source>
        <dbReference type="ARBA" id="ARBA00022699"/>
    </source>
</evidence>
<dbReference type="SUPFAM" id="SSF49899">
    <property type="entry name" value="Concanavalin A-like lectins/glucanases"/>
    <property type="match status" value="1"/>
</dbReference>
<dbReference type="SMART" id="SM00449">
    <property type="entry name" value="SPRY"/>
    <property type="match status" value="1"/>
</dbReference>
<accession>A0ABM1LCH9</accession>
<sequence length="540" mass="61007">MAAEGPLKELCEEASCSICLDFFNDPVTIAECGHNFCRACLTRSWGESGAAEPSCPQCRGKAREGSLRPNQQLANVVEIIKKLSPLEEKGAEAKGGEGKGGVCEKHREPLELFCKDDEAPLCVVCGRSQEHRGHRVTPLEEVAAREKKAVVAAIRERVCQKHQEPLKLFCKDDEAPICVVCEQSQEHKYHNIVPVEEASQEYKAQFCTCVEILRKERNKILAYKVSIVKESQDLLKQTKGERQKTVTKFKQLHMFLYKQEKLLLAQMEEVEKEVARNRDQHLAEISEELSSLESLIREMEEKSQQPAGDLLQDARSTLQKYEEKEAFENPMAFSLALKWRIWDFSDVSPLLEGIKKHLKDTLDSGLHPQKAKLTLDLDTAHPKLVLSADQKTMREGEKAQDLPNSPERFDNWGIVLGREGFTGGRHFWEVLVGSEEDWAVGVARKSVRRKEQITFRPKDGIWKLGKWGGSYRPQIENDVLPLPGELKRIQVSLNYAGGRVAFFDADRAALLYEVSGASFSGETLLPFFWVRSKGQLTISS</sequence>
<dbReference type="InterPro" id="IPR013083">
    <property type="entry name" value="Znf_RING/FYVE/PHD"/>
</dbReference>
<reference evidence="13" key="1">
    <citation type="submission" date="2025-08" db="UniProtKB">
        <authorList>
            <consortium name="RefSeq"/>
        </authorList>
    </citation>
    <scope>IDENTIFICATION</scope>
</reference>